<evidence type="ECO:0000256" key="8">
    <source>
        <dbReference type="ARBA" id="ARBA00048617"/>
    </source>
</evidence>
<dbReference type="InterPro" id="IPR003754">
    <property type="entry name" value="4pyrrol_synth_uPrphyn_synth"/>
</dbReference>
<evidence type="ECO:0000256" key="7">
    <source>
        <dbReference type="ARBA" id="ARBA00032649"/>
    </source>
</evidence>
<evidence type="ECO:0000259" key="9">
    <source>
        <dbReference type="Pfam" id="PF02602"/>
    </source>
</evidence>
<comment type="catalytic activity">
    <reaction evidence="8">
        <text>hydroxymethylbilane = uroporphyrinogen III + H2O</text>
        <dbReference type="Rhea" id="RHEA:18965"/>
        <dbReference type="ChEBI" id="CHEBI:15377"/>
        <dbReference type="ChEBI" id="CHEBI:57308"/>
        <dbReference type="ChEBI" id="CHEBI:57845"/>
        <dbReference type="EC" id="4.2.1.75"/>
    </reaction>
</comment>
<feature type="domain" description="Tetrapyrrole biosynthesis uroporphyrinogen III synthase" evidence="9">
    <location>
        <begin position="19"/>
        <end position="234"/>
    </location>
</feature>
<evidence type="ECO:0000256" key="6">
    <source>
        <dbReference type="ARBA" id="ARBA00031702"/>
    </source>
</evidence>
<dbReference type="InterPro" id="IPR036108">
    <property type="entry name" value="4pyrrol_syn_uPrphyn_synt_sf"/>
</dbReference>
<evidence type="ECO:0000256" key="1">
    <source>
        <dbReference type="ARBA" id="ARBA00004772"/>
    </source>
</evidence>
<evidence type="ECO:0000256" key="5">
    <source>
        <dbReference type="ARBA" id="ARBA00023244"/>
    </source>
</evidence>
<dbReference type="Gene3D" id="3.40.50.10090">
    <property type="match status" value="2"/>
</dbReference>
<evidence type="ECO:0000256" key="4">
    <source>
        <dbReference type="ARBA" id="ARBA00023239"/>
    </source>
</evidence>
<accession>A0A3B0TNW7</accession>
<sequence>MKTAQKTLLVTRPSPDNKATARLLQKAGFEVELLPVLSFQVLDFDPPGKNISAIAVTSANALNALEQKGILDELRQIPLFAVGRKTAQKAKSLGFENVEAAGGNLVSLADLIMSRNITGGEIFYPAARHLSGDLAAMLGEHDIAVKTITAYQMEPLDKLNDHQRTMLGGDSIGAGLFYSRRSAEIFIELCAFGGVNAHNLPVLCLSQNVAEAFRGAGFKQIHISSAPNQQAMVALALSFAAINSK</sequence>
<evidence type="ECO:0000256" key="2">
    <source>
        <dbReference type="ARBA" id="ARBA00008133"/>
    </source>
</evidence>
<dbReference type="GO" id="GO:0004852">
    <property type="term" value="F:uroporphyrinogen-III synthase activity"/>
    <property type="evidence" value="ECO:0007669"/>
    <property type="project" value="UniProtKB-EC"/>
</dbReference>
<dbReference type="EC" id="4.2.1.75" evidence="3"/>
<dbReference type="Pfam" id="PF02602">
    <property type="entry name" value="HEM4"/>
    <property type="match status" value="1"/>
</dbReference>
<gene>
    <name evidence="10" type="ORF">MNBD_ALPHA12-1092</name>
</gene>
<dbReference type="PANTHER" id="PTHR38042:SF1">
    <property type="entry name" value="UROPORPHYRINOGEN-III SYNTHASE, CHLOROPLASTIC"/>
    <property type="match status" value="1"/>
</dbReference>
<proteinExistence type="inferred from homology"/>
<evidence type="ECO:0000256" key="3">
    <source>
        <dbReference type="ARBA" id="ARBA00013109"/>
    </source>
</evidence>
<dbReference type="PANTHER" id="PTHR38042">
    <property type="entry name" value="UROPORPHYRINOGEN-III SYNTHASE, CHLOROPLASTIC"/>
    <property type="match status" value="1"/>
</dbReference>
<keyword evidence="4 10" id="KW-0456">Lyase</keyword>
<keyword evidence="5" id="KW-0627">Porphyrin biosynthesis</keyword>
<dbReference type="AlphaFoldDB" id="A0A3B0TNW7"/>
<reference evidence="10" key="1">
    <citation type="submission" date="2018-06" db="EMBL/GenBank/DDBJ databases">
        <authorList>
            <person name="Zhirakovskaya E."/>
        </authorList>
    </citation>
    <scope>NUCLEOTIDE SEQUENCE</scope>
</reference>
<dbReference type="InterPro" id="IPR039793">
    <property type="entry name" value="UROS/Hem4"/>
</dbReference>
<dbReference type="CDD" id="cd06578">
    <property type="entry name" value="HemD"/>
    <property type="match status" value="1"/>
</dbReference>
<dbReference type="EMBL" id="UOEO01000001">
    <property type="protein sequence ID" value="VAW13909.1"/>
    <property type="molecule type" value="Genomic_DNA"/>
</dbReference>
<dbReference type="SUPFAM" id="SSF69618">
    <property type="entry name" value="HemD-like"/>
    <property type="match status" value="1"/>
</dbReference>
<protein>
    <recommendedName>
        <fullName evidence="3">uroporphyrinogen-III synthase</fullName>
        <ecNumber evidence="3">4.2.1.75</ecNumber>
    </recommendedName>
    <alternativeName>
        <fullName evidence="7">Hydroxymethylbilane hydrolyase [cyclizing]</fullName>
    </alternativeName>
    <alternativeName>
        <fullName evidence="6">Uroporphyrinogen-III cosynthase</fullName>
    </alternativeName>
</protein>
<comment type="pathway">
    <text evidence="1">Porphyrin-containing compound metabolism; protoporphyrin-IX biosynthesis; coproporphyrinogen-III from 5-aminolevulinate: step 3/4.</text>
</comment>
<dbReference type="GO" id="GO:0006780">
    <property type="term" value="P:uroporphyrinogen III biosynthetic process"/>
    <property type="evidence" value="ECO:0007669"/>
    <property type="project" value="InterPro"/>
</dbReference>
<evidence type="ECO:0000313" key="10">
    <source>
        <dbReference type="EMBL" id="VAW13909.1"/>
    </source>
</evidence>
<name>A0A3B0TNW7_9ZZZZ</name>
<organism evidence="10">
    <name type="scientific">hydrothermal vent metagenome</name>
    <dbReference type="NCBI Taxonomy" id="652676"/>
    <lineage>
        <taxon>unclassified sequences</taxon>
        <taxon>metagenomes</taxon>
        <taxon>ecological metagenomes</taxon>
    </lineage>
</organism>
<comment type="similarity">
    <text evidence="2">Belongs to the uroporphyrinogen-III synthase family.</text>
</comment>